<dbReference type="EMBL" id="KL197726">
    <property type="protein sequence ID" value="KDQ55187.1"/>
    <property type="molecule type" value="Genomic_DNA"/>
</dbReference>
<proteinExistence type="predicted"/>
<dbReference type="AlphaFoldDB" id="A0A067PV79"/>
<evidence type="ECO:0000313" key="1">
    <source>
        <dbReference type="EMBL" id="KDQ55187.1"/>
    </source>
</evidence>
<dbReference type="OrthoDB" id="4480078at2759"/>
<evidence type="ECO:0000313" key="2">
    <source>
        <dbReference type="Proteomes" id="UP000027265"/>
    </source>
</evidence>
<accession>A0A067PV79</accession>
<feature type="non-terminal residue" evidence="1">
    <location>
        <position position="256"/>
    </location>
</feature>
<reference evidence="2" key="1">
    <citation type="journal article" date="2014" name="Proc. Natl. Acad. Sci. U.S.A.">
        <title>Extensive sampling of basidiomycete genomes demonstrates inadequacy of the white-rot/brown-rot paradigm for wood decay fungi.</title>
        <authorList>
            <person name="Riley R."/>
            <person name="Salamov A.A."/>
            <person name="Brown D.W."/>
            <person name="Nagy L.G."/>
            <person name="Floudas D."/>
            <person name="Held B.W."/>
            <person name="Levasseur A."/>
            <person name="Lombard V."/>
            <person name="Morin E."/>
            <person name="Otillar R."/>
            <person name="Lindquist E.A."/>
            <person name="Sun H."/>
            <person name="LaButti K.M."/>
            <person name="Schmutz J."/>
            <person name="Jabbour D."/>
            <person name="Luo H."/>
            <person name="Baker S.E."/>
            <person name="Pisabarro A.G."/>
            <person name="Walton J.D."/>
            <person name="Blanchette R.A."/>
            <person name="Henrissat B."/>
            <person name="Martin F."/>
            <person name="Cullen D."/>
            <person name="Hibbett D.S."/>
            <person name="Grigoriev I.V."/>
        </authorList>
    </citation>
    <scope>NUCLEOTIDE SEQUENCE [LARGE SCALE GENOMIC DNA]</scope>
    <source>
        <strain evidence="2">MUCL 33604</strain>
    </source>
</reference>
<feature type="non-terminal residue" evidence="1">
    <location>
        <position position="1"/>
    </location>
</feature>
<sequence length="256" mass="28408">ILLLGPPGYYIYTESQRLTSTYPALPPHLTTTRTFHFLAVPSEKKSQYVHAGYADVFIARVPRSVLPISSRSAKGGEKGGDGESLNEKWAKVFLGSSRMKFEGRLFGLLTKFTTHPGDTGSLGFAPAQPLLHSFLTVEDPPSAVQPSTMSWHNPPSLIRFFEKIASWGYPFRLMSGGRHTLEVMMDDKGGGGEEGGEWVLSFGCAHDYERVNPVDGKEDGKVVPEWVGWAHKTWARWLLDGAVKELMRRSELVGDR</sequence>
<dbReference type="HOGENOM" id="CLU_078026_0_0_1"/>
<organism evidence="1 2">
    <name type="scientific">Jaapia argillacea MUCL 33604</name>
    <dbReference type="NCBI Taxonomy" id="933084"/>
    <lineage>
        <taxon>Eukaryota</taxon>
        <taxon>Fungi</taxon>
        <taxon>Dikarya</taxon>
        <taxon>Basidiomycota</taxon>
        <taxon>Agaricomycotina</taxon>
        <taxon>Agaricomycetes</taxon>
        <taxon>Agaricomycetidae</taxon>
        <taxon>Jaapiales</taxon>
        <taxon>Jaapiaceae</taxon>
        <taxon>Jaapia</taxon>
    </lineage>
</organism>
<protein>
    <submittedName>
        <fullName evidence="1">Uncharacterized protein</fullName>
    </submittedName>
</protein>
<dbReference type="STRING" id="933084.A0A067PV79"/>
<name>A0A067PV79_9AGAM</name>
<dbReference type="InParanoid" id="A0A067PV79"/>
<dbReference type="Proteomes" id="UP000027265">
    <property type="component" value="Unassembled WGS sequence"/>
</dbReference>
<gene>
    <name evidence="1" type="ORF">JAAARDRAFT_103613</name>
</gene>
<keyword evidence="2" id="KW-1185">Reference proteome</keyword>